<dbReference type="SUPFAM" id="SSF159941">
    <property type="entry name" value="MM3350-like"/>
    <property type="match status" value="1"/>
</dbReference>
<name>A0ABU2X5I9_9ACTN</name>
<keyword evidence="3" id="KW-1185">Reference proteome</keyword>
<organism evidence="2 3">
    <name type="scientific">Streptomyces lonegramiae</name>
    <dbReference type="NCBI Taxonomy" id="3075524"/>
    <lineage>
        <taxon>Bacteria</taxon>
        <taxon>Bacillati</taxon>
        <taxon>Actinomycetota</taxon>
        <taxon>Actinomycetes</taxon>
        <taxon>Kitasatosporales</taxon>
        <taxon>Streptomycetaceae</taxon>
        <taxon>Streptomyces</taxon>
    </lineage>
</organism>
<dbReference type="RefSeq" id="WP_311721429.1">
    <property type="nucleotide sequence ID" value="NZ_JAVRFD010000001.1"/>
</dbReference>
<dbReference type="InterPro" id="IPR024047">
    <property type="entry name" value="MM3350-like_sf"/>
</dbReference>
<dbReference type="PANTHER" id="PTHR41878:SF1">
    <property type="entry name" value="TNPR PROTEIN"/>
    <property type="match status" value="1"/>
</dbReference>
<dbReference type="EMBL" id="JAVRFD010000001">
    <property type="protein sequence ID" value="MDT0541173.1"/>
    <property type="molecule type" value="Genomic_DNA"/>
</dbReference>
<dbReference type="InterPro" id="IPR012912">
    <property type="entry name" value="Plasmid_pRiA4b_Orf3-like"/>
</dbReference>
<evidence type="ECO:0000313" key="3">
    <source>
        <dbReference type="Proteomes" id="UP001180754"/>
    </source>
</evidence>
<evidence type="ECO:0000259" key="1">
    <source>
        <dbReference type="Pfam" id="PF07929"/>
    </source>
</evidence>
<proteinExistence type="predicted"/>
<protein>
    <submittedName>
        <fullName evidence="2">Plasmid pRiA4b ORF-3 family protein</fullName>
    </submittedName>
</protein>
<evidence type="ECO:0000313" key="2">
    <source>
        <dbReference type="EMBL" id="MDT0541173.1"/>
    </source>
</evidence>
<accession>A0ABU2X5I9</accession>
<dbReference type="Gene3D" id="3.10.290.30">
    <property type="entry name" value="MM3350-like"/>
    <property type="match status" value="1"/>
</dbReference>
<sequence length="204" mass="22727">MANTRRSKPSSHSTPSRTVHKIKVTLRDSRPPVRRRLEVPSGITVRASHGIIQAAFGWEDHHMWAFGIGHDRYGVSDPGLGIRSAASKRLNQVAPRTGDRLRYTYDFGDDWEHDILVEHVTEPEPGAAHPRCLTGRRACPPEDSGGIWGYEYLIEILADPQHEEHEERLEWLGLVSADQFDPAPFDAAQVNSALSALAAVLVKN</sequence>
<dbReference type="Pfam" id="PF07929">
    <property type="entry name" value="PRiA4_ORF3"/>
    <property type="match status" value="1"/>
</dbReference>
<comment type="caution">
    <text evidence="2">The sequence shown here is derived from an EMBL/GenBank/DDBJ whole genome shotgun (WGS) entry which is preliminary data.</text>
</comment>
<dbReference type="Proteomes" id="UP001180754">
    <property type="component" value="Unassembled WGS sequence"/>
</dbReference>
<feature type="domain" description="Plasmid pRiA4b Orf3-like" evidence="1">
    <location>
        <begin position="19"/>
        <end position="188"/>
    </location>
</feature>
<gene>
    <name evidence="2" type="ORF">RND15_00335</name>
</gene>
<dbReference type="PANTHER" id="PTHR41878">
    <property type="entry name" value="LEXA REPRESSOR-RELATED"/>
    <property type="match status" value="1"/>
</dbReference>
<reference evidence="2" key="1">
    <citation type="submission" date="2024-05" db="EMBL/GenBank/DDBJ databases">
        <title>30 novel species of actinomycetes from the DSMZ collection.</title>
        <authorList>
            <person name="Nouioui I."/>
        </authorList>
    </citation>
    <scope>NUCLEOTIDE SEQUENCE</scope>
    <source>
        <strain evidence="2">DSM 41529</strain>
    </source>
</reference>